<dbReference type="SMART" id="SM00318">
    <property type="entry name" value="SNc"/>
    <property type="match status" value="1"/>
</dbReference>
<dbReference type="InterPro" id="IPR035437">
    <property type="entry name" value="SNase_OB-fold_sf"/>
</dbReference>
<evidence type="ECO:0000256" key="1">
    <source>
        <dbReference type="SAM" id="Phobius"/>
    </source>
</evidence>
<keyword evidence="1" id="KW-0812">Transmembrane</keyword>
<dbReference type="Proteomes" id="UP000033608">
    <property type="component" value="Unassembled WGS sequence"/>
</dbReference>
<evidence type="ECO:0000259" key="2">
    <source>
        <dbReference type="PROSITE" id="PS50830"/>
    </source>
</evidence>
<dbReference type="PANTHER" id="PTHR12302">
    <property type="entry name" value="EBNA2 BINDING PROTEIN P100"/>
    <property type="match status" value="1"/>
</dbReference>
<protein>
    <recommendedName>
        <fullName evidence="2">TNase-like domain-containing protein</fullName>
    </recommendedName>
</protein>
<evidence type="ECO:0000313" key="4">
    <source>
        <dbReference type="Proteomes" id="UP000033608"/>
    </source>
</evidence>
<dbReference type="EMBL" id="LAJF01000093">
    <property type="protein sequence ID" value="KKB82676.1"/>
    <property type="molecule type" value="Genomic_DNA"/>
</dbReference>
<proteinExistence type="predicted"/>
<dbReference type="SUPFAM" id="SSF50199">
    <property type="entry name" value="Staphylococcal nuclease"/>
    <property type="match status" value="1"/>
</dbReference>
<feature type="transmembrane region" description="Helical" evidence="1">
    <location>
        <begin position="12"/>
        <end position="35"/>
    </location>
</feature>
<accession>A0A0F5LJU5</accession>
<keyword evidence="1" id="KW-0472">Membrane</keyword>
<dbReference type="Gene3D" id="2.40.50.90">
    <property type="match status" value="1"/>
</dbReference>
<feature type="domain" description="TNase-like" evidence="2">
    <location>
        <begin position="47"/>
        <end position="159"/>
    </location>
</feature>
<dbReference type="InterPro" id="IPR016071">
    <property type="entry name" value="Staphylococal_nuclease_OB-fold"/>
</dbReference>
<evidence type="ECO:0000313" key="3">
    <source>
        <dbReference type="EMBL" id="KKB82676.1"/>
    </source>
</evidence>
<dbReference type="PANTHER" id="PTHR12302:SF26">
    <property type="entry name" value="BLR1266 PROTEIN"/>
    <property type="match status" value="1"/>
</dbReference>
<dbReference type="Pfam" id="PF00565">
    <property type="entry name" value="SNase"/>
    <property type="match status" value="1"/>
</dbReference>
<gene>
    <name evidence="3" type="ORF">VW29_15820</name>
</gene>
<dbReference type="PROSITE" id="PS50830">
    <property type="entry name" value="TNASE_3"/>
    <property type="match status" value="1"/>
</dbReference>
<dbReference type="PATRIC" id="fig|1121477.3.peg.4337"/>
<comment type="caution">
    <text evidence="3">The sequence shown here is derived from an EMBL/GenBank/DDBJ whole genome shotgun (WGS) entry which is preliminary data.</text>
</comment>
<organism evidence="3 4">
    <name type="scientific">Devosia limi DSM 17137</name>
    <dbReference type="NCBI Taxonomy" id="1121477"/>
    <lineage>
        <taxon>Bacteria</taxon>
        <taxon>Pseudomonadati</taxon>
        <taxon>Pseudomonadota</taxon>
        <taxon>Alphaproteobacteria</taxon>
        <taxon>Hyphomicrobiales</taxon>
        <taxon>Devosiaceae</taxon>
        <taxon>Devosia</taxon>
    </lineage>
</organism>
<dbReference type="AlphaFoldDB" id="A0A0F5LJU5"/>
<keyword evidence="4" id="KW-1185">Reference proteome</keyword>
<name>A0A0F5LJU5_9HYPH</name>
<reference evidence="3 4" key="1">
    <citation type="submission" date="2015-03" db="EMBL/GenBank/DDBJ databases">
        <authorList>
            <person name="Hassan Y.I."/>
            <person name="Lepp D."/>
            <person name="Zhou T."/>
        </authorList>
    </citation>
    <scope>NUCLEOTIDE SEQUENCE [LARGE SCALE GENOMIC DNA]</scope>
    <source>
        <strain evidence="3 4">DSM 17137</strain>
    </source>
</reference>
<sequence length="189" mass="21180">MLGRYQHQWRPFRSGSGAVLAVLILAVVAVLAAWLDPEPGQLSGQARVSDGDSFHLGQERVRLLGIDAPELAQTCKTARGGDWPCGRVARDRLSALIRSGTLACDAEGRDKYRRILATCRVDGRDIARAMVVDGLAVSSDDYWREQQTARARRLGLWQGEFQQPRAWRDRQDDQKSDPWSWIMSFAGWA</sequence>
<keyword evidence="1" id="KW-1133">Transmembrane helix</keyword>
<dbReference type="STRING" id="1121477.SAMN02745223_00219"/>